<organism evidence="2 3">
    <name type="scientific">Mycolicibacterium wolinskyi</name>
    <dbReference type="NCBI Taxonomy" id="59750"/>
    <lineage>
        <taxon>Bacteria</taxon>
        <taxon>Bacillati</taxon>
        <taxon>Actinomycetota</taxon>
        <taxon>Actinomycetes</taxon>
        <taxon>Mycobacteriales</taxon>
        <taxon>Mycobacteriaceae</taxon>
        <taxon>Mycolicibacterium</taxon>
    </lineage>
</organism>
<dbReference type="InterPro" id="IPR041726">
    <property type="entry name" value="ACAD10_11_N"/>
</dbReference>
<dbReference type="Gene3D" id="3.90.1200.10">
    <property type="match status" value="1"/>
</dbReference>
<dbReference type="SUPFAM" id="SSF56112">
    <property type="entry name" value="Protein kinase-like (PK-like)"/>
    <property type="match status" value="1"/>
</dbReference>
<feature type="domain" description="Aminoglycoside phosphotransferase" evidence="1">
    <location>
        <begin position="35"/>
        <end position="262"/>
    </location>
</feature>
<dbReference type="InterPro" id="IPR051678">
    <property type="entry name" value="AGP_Transferase"/>
</dbReference>
<keyword evidence="3" id="KW-1185">Reference proteome</keyword>
<evidence type="ECO:0000313" key="2">
    <source>
        <dbReference type="EMBL" id="KWX19587.1"/>
    </source>
</evidence>
<accession>A0A132PBG1</accession>
<comment type="caution">
    <text evidence="2">The sequence shown here is derived from an EMBL/GenBank/DDBJ whole genome shotgun (WGS) entry which is preliminary data.</text>
</comment>
<sequence>MVRPAAEELPAALETIARQRVPGAAQARVKNWCPSPGGFSTETFLFELDGLDDGGSLGLVFRRPPEFQILPDYDLRRQYLVMQRLAPSPIPVPTVRWIDAEGDALGTQYLVMDRIDDVVGVSDVPPYHGAGIFAETDDAGRAALWNGCVDMIAAVHRLDPQKYRLGFLGKSTPAALRDFLRYAIGWAYGDKPIHPTFRRALDWLDNHLYTPDRVGLCWGDSRMSNVLYRPDLSPAAALDWEIAYLGDQAADLSWLLMTDWVSSPLPDNAPAPGTPSREETIDRYERAVGHEIGNIAFGDVTAPLLLAVALIRLNHRFDLPGVDLADICARRIDFVLGS</sequence>
<proteinExistence type="predicted"/>
<dbReference type="InterPro" id="IPR002575">
    <property type="entry name" value="Aminoglycoside_PTrfase"/>
</dbReference>
<dbReference type="PANTHER" id="PTHR21310">
    <property type="entry name" value="AMINOGLYCOSIDE PHOSPHOTRANSFERASE-RELATED-RELATED"/>
    <property type="match status" value="1"/>
</dbReference>
<dbReference type="PATRIC" id="fig|59750.3.peg.5709"/>
<dbReference type="InterPro" id="IPR011009">
    <property type="entry name" value="Kinase-like_dom_sf"/>
</dbReference>
<dbReference type="AlphaFoldDB" id="A0A132PBG1"/>
<evidence type="ECO:0000259" key="1">
    <source>
        <dbReference type="Pfam" id="PF01636"/>
    </source>
</evidence>
<name>A0A132PBG1_9MYCO</name>
<dbReference type="RefSeq" id="WP_067859539.1">
    <property type="nucleotide sequence ID" value="NZ_LGTW01000040.1"/>
</dbReference>
<dbReference type="Proteomes" id="UP000070612">
    <property type="component" value="Unassembled WGS sequence"/>
</dbReference>
<dbReference type="PANTHER" id="PTHR21310:SF57">
    <property type="entry name" value="BLR2944 PROTEIN"/>
    <property type="match status" value="1"/>
</dbReference>
<dbReference type="Gene3D" id="3.30.200.20">
    <property type="entry name" value="Phosphorylase Kinase, domain 1"/>
    <property type="match status" value="1"/>
</dbReference>
<protein>
    <submittedName>
        <fullName evidence="2">Acyl-CoA dehydrogenase</fullName>
    </submittedName>
</protein>
<dbReference type="Pfam" id="PF01636">
    <property type="entry name" value="APH"/>
    <property type="match status" value="1"/>
</dbReference>
<dbReference type="EMBL" id="LGTW01000040">
    <property type="protein sequence ID" value="KWX19587.1"/>
    <property type="molecule type" value="Genomic_DNA"/>
</dbReference>
<dbReference type="CDD" id="cd05154">
    <property type="entry name" value="ACAD10_11_N-like"/>
    <property type="match status" value="1"/>
</dbReference>
<evidence type="ECO:0000313" key="3">
    <source>
        <dbReference type="Proteomes" id="UP000070612"/>
    </source>
</evidence>
<dbReference type="STRING" id="59750.AWC31_02125"/>
<gene>
    <name evidence="2" type="ORF">AFM11_34900</name>
</gene>
<reference evidence="2 3" key="1">
    <citation type="submission" date="2015-07" db="EMBL/GenBank/DDBJ databases">
        <title>A draft genome sequence of Mycobacterium wolinskyi.</title>
        <authorList>
            <person name="de Man T.J."/>
            <person name="Perry K.A."/>
            <person name="Coulliette A.D."/>
            <person name="Jensen B."/>
            <person name="Toney N.C."/>
            <person name="Limbago B.M."/>
            <person name="Noble-Wang J."/>
        </authorList>
    </citation>
    <scope>NUCLEOTIDE SEQUENCE [LARGE SCALE GENOMIC DNA]</scope>
    <source>
        <strain evidence="2 3">CDC_01</strain>
    </source>
</reference>